<feature type="domain" description="N-acetyltransferase" evidence="1">
    <location>
        <begin position="17"/>
        <end position="182"/>
    </location>
</feature>
<dbReference type="InterPro" id="IPR016181">
    <property type="entry name" value="Acyl_CoA_acyltransferase"/>
</dbReference>
<comment type="caution">
    <text evidence="2">The sequence shown here is derived from an EMBL/GenBank/DDBJ whole genome shotgun (WGS) entry which is preliminary data.</text>
</comment>
<dbReference type="PANTHER" id="PTHR43415">
    <property type="entry name" value="SPERMIDINE N(1)-ACETYLTRANSFERASE"/>
    <property type="match status" value="1"/>
</dbReference>
<evidence type="ECO:0000313" key="3">
    <source>
        <dbReference type="Proteomes" id="UP000243376"/>
    </source>
</evidence>
<evidence type="ECO:0000259" key="1">
    <source>
        <dbReference type="PROSITE" id="PS51186"/>
    </source>
</evidence>
<dbReference type="InterPro" id="IPR000182">
    <property type="entry name" value="GNAT_dom"/>
</dbReference>
<dbReference type="PANTHER" id="PTHR43415:SF3">
    <property type="entry name" value="GNAT-FAMILY ACETYLTRANSFERASE"/>
    <property type="match status" value="1"/>
</dbReference>
<sequence length="188" mass="21549">MNAHPQTRPVVVAGERVFLSHIFADDAPLLAQWFADLEFTALLGQQGYSYTLEQEQQWINANAIAKDDRRTFTIILRDGERLIGTCSLFRINLLHGIAELGIAIGDKTVWGQGCGREAVRLLVDYGFRYLNLYNISLWVYAFNERAYRAYVRAGFREVGRLRGAIMLDGRRYDRILMEITRDDRISVG</sequence>
<proteinExistence type="predicted"/>
<organism evidence="2 3">
    <name type="scientific">Chloroflexus aggregans</name>
    <dbReference type="NCBI Taxonomy" id="152260"/>
    <lineage>
        <taxon>Bacteria</taxon>
        <taxon>Bacillati</taxon>
        <taxon>Chloroflexota</taxon>
        <taxon>Chloroflexia</taxon>
        <taxon>Chloroflexales</taxon>
        <taxon>Chloroflexineae</taxon>
        <taxon>Chloroflexaceae</taxon>
        <taxon>Chloroflexus</taxon>
    </lineage>
</organism>
<dbReference type="PROSITE" id="PS51186">
    <property type="entry name" value="GNAT"/>
    <property type="match status" value="1"/>
</dbReference>
<evidence type="ECO:0000313" key="2">
    <source>
        <dbReference type="EMBL" id="PMP73452.1"/>
    </source>
</evidence>
<dbReference type="EMBL" id="PNIQ01001080">
    <property type="protein sequence ID" value="PMP73452.1"/>
    <property type="molecule type" value="Genomic_DNA"/>
</dbReference>
<dbReference type="SUPFAM" id="SSF55729">
    <property type="entry name" value="Acyl-CoA N-acyltransferases (Nat)"/>
    <property type="match status" value="1"/>
</dbReference>
<gene>
    <name evidence="2" type="ORF">C0184_16120</name>
</gene>
<name>A0A2J6WSF1_9CHLR</name>
<dbReference type="Gene3D" id="3.40.630.30">
    <property type="match status" value="1"/>
</dbReference>
<keyword evidence="2" id="KW-0808">Transferase</keyword>
<accession>A0A2J6WSF1</accession>
<dbReference type="AlphaFoldDB" id="A0A2J6WSF1"/>
<reference evidence="2 3" key="1">
    <citation type="submission" date="2018-01" db="EMBL/GenBank/DDBJ databases">
        <title>Metagenomic assembled genomes from two thermal pools in the Uzon Caldera, Kamchatka, Russia.</title>
        <authorList>
            <person name="Wilkins L."/>
            <person name="Ettinger C."/>
        </authorList>
    </citation>
    <scope>NUCLEOTIDE SEQUENCE [LARGE SCALE GENOMIC DNA]</scope>
    <source>
        <strain evidence="2">ZAV-02</strain>
    </source>
</reference>
<protein>
    <submittedName>
        <fullName evidence="2">N-acetyltransferase</fullName>
    </submittedName>
</protein>
<dbReference type="GO" id="GO:0016747">
    <property type="term" value="F:acyltransferase activity, transferring groups other than amino-acyl groups"/>
    <property type="evidence" value="ECO:0007669"/>
    <property type="project" value="InterPro"/>
</dbReference>
<dbReference type="Proteomes" id="UP000243376">
    <property type="component" value="Unassembled WGS sequence"/>
</dbReference>
<dbReference type="Pfam" id="PF13302">
    <property type="entry name" value="Acetyltransf_3"/>
    <property type="match status" value="1"/>
</dbReference>